<evidence type="ECO:0000256" key="2">
    <source>
        <dbReference type="PROSITE-ProRule" id="PRU00169"/>
    </source>
</evidence>
<dbReference type="CDD" id="cd00156">
    <property type="entry name" value="REC"/>
    <property type="match status" value="1"/>
</dbReference>
<feature type="modified residue" description="4-aspartylphosphate" evidence="2">
    <location>
        <position position="53"/>
    </location>
</feature>
<keyword evidence="1 2" id="KW-0597">Phosphoprotein</keyword>
<feature type="domain" description="Response regulatory" evidence="3">
    <location>
        <begin position="2"/>
        <end position="126"/>
    </location>
</feature>
<dbReference type="Gene3D" id="3.40.50.2300">
    <property type="match status" value="1"/>
</dbReference>
<dbReference type="InterPro" id="IPR011006">
    <property type="entry name" value="CheY-like_superfamily"/>
</dbReference>
<dbReference type="EMBL" id="QDKL01000003">
    <property type="protein sequence ID" value="RZF20744.1"/>
    <property type="molecule type" value="Genomic_DNA"/>
</dbReference>
<dbReference type="PANTHER" id="PTHR44591:SF3">
    <property type="entry name" value="RESPONSE REGULATORY DOMAIN-CONTAINING PROTEIN"/>
    <property type="match status" value="1"/>
</dbReference>
<dbReference type="InterPro" id="IPR050595">
    <property type="entry name" value="Bact_response_regulator"/>
</dbReference>
<evidence type="ECO:0000313" key="4">
    <source>
        <dbReference type="EMBL" id="RZF20744.1"/>
    </source>
</evidence>
<keyword evidence="5" id="KW-1185">Reference proteome</keyword>
<dbReference type="PROSITE" id="PS50110">
    <property type="entry name" value="RESPONSE_REGULATORY"/>
    <property type="match status" value="1"/>
</dbReference>
<gene>
    <name evidence="4" type="ORF">DAY19_12220</name>
</gene>
<evidence type="ECO:0000313" key="5">
    <source>
        <dbReference type="Proteomes" id="UP000443582"/>
    </source>
</evidence>
<evidence type="ECO:0000256" key="1">
    <source>
        <dbReference type="ARBA" id="ARBA00022553"/>
    </source>
</evidence>
<dbReference type="SMART" id="SM00448">
    <property type="entry name" value="REC"/>
    <property type="match status" value="1"/>
</dbReference>
<dbReference type="PANTHER" id="PTHR44591">
    <property type="entry name" value="STRESS RESPONSE REGULATOR PROTEIN 1"/>
    <property type="match status" value="1"/>
</dbReference>
<proteinExistence type="predicted"/>
<reference evidence="5" key="1">
    <citation type="journal article" date="2019" name="Int. J. Syst. Evol. Microbiol.">
        <title>Halobacteriovorax valvorus sp. nov., a novel prokaryotic predator isolated from coastal seawater of China.</title>
        <authorList>
            <person name="Chen M.-X."/>
        </authorList>
    </citation>
    <scope>NUCLEOTIDE SEQUENCE [LARGE SCALE GENOMIC DNA]</scope>
    <source>
        <strain evidence="5">BL9</strain>
    </source>
</reference>
<name>A0ABY0ICQ9_9BACT</name>
<dbReference type="RefSeq" id="WP_115362873.1">
    <property type="nucleotide sequence ID" value="NZ_QDKL01000003.1"/>
</dbReference>
<dbReference type="SUPFAM" id="SSF52172">
    <property type="entry name" value="CheY-like"/>
    <property type="match status" value="1"/>
</dbReference>
<evidence type="ECO:0000259" key="3">
    <source>
        <dbReference type="PROSITE" id="PS50110"/>
    </source>
</evidence>
<dbReference type="Pfam" id="PF00072">
    <property type="entry name" value="Response_reg"/>
    <property type="match status" value="1"/>
</dbReference>
<comment type="caution">
    <text evidence="4">The sequence shown here is derived from an EMBL/GenBank/DDBJ whole genome shotgun (WGS) entry which is preliminary data.</text>
</comment>
<sequence>MKALIIDDRKRISESLKLLISQSGYFSNVSTVTNGIDACEEIKKDRYDLIVLDLNLPEMGGKEVLQYIERLYHLEERNKENYPHIMLISGDLDLGKIDNASQINVEQVLTKPFSAKDFNHKLYAILENLNGEIIAA</sequence>
<dbReference type="InterPro" id="IPR001789">
    <property type="entry name" value="Sig_transdc_resp-reg_receiver"/>
</dbReference>
<dbReference type="Proteomes" id="UP000443582">
    <property type="component" value="Unassembled WGS sequence"/>
</dbReference>
<accession>A0ABY0ICQ9</accession>
<organism evidence="4 5">
    <name type="scientific">Halobacteriovorax vibrionivorans</name>
    <dbReference type="NCBI Taxonomy" id="2152716"/>
    <lineage>
        <taxon>Bacteria</taxon>
        <taxon>Pseudomonadati</taxon>
        <taxon>Bdellovibrionota</taxon>
        <taxon>Bacteriovoracia</taxon>
        <taxon>Bacteriovoracales</taxon>
        <taxon>Halobacteriovoraceae</taxon>
        <taxon>Halobacteriovorax</taxon>
    </lineage>
</organism>
<protein>
    <submittedName>
        <fullName evidence="4">Response regulator</fullName>
    </submittedName>
</protein>